<dbReference type="EMBL" id="JANFWR010000016">
    <property type="protein sequence ID" value="MCW0400006.1"/>
    <property type="molecule type" value="Genomic_DNA"/>
</dbReference>
<dbReference type="RefSeq" id="WP_267082433.1">
    <property type="nucleotide sequence ID" value="NZ_CP099530.1"/>
</dbReference>
<keyword evidence="3" id="KW-1185">Reference proteome</keyword>
<reference evidence="2 3" key="1">
    <citation type="submission" date="2022-06" db="EMBL/GenBank/DDBJ databases">
        <title>Dynamics of rice microbiomes reveals core vertical transmitted seed endophytes.</title>
        <authorList>
            <person name="Liao K."/>
            <person name="Zhang X."/>
        </authorList>
    </citation>
    <scope>NUCLEOTIDE SEQUENCE [LARGE SCALE GENOMIC DNA]</scope>
    <source>
        <strain evidence="2 3">YT10-10-1</strain>
    </source>
</reference>
<name>A0ABT3DWX3_9XANT</name>
<evidence type="ECO:0000313" key="2">
    <source>
        <dbReference type="EMBL" id="MCW0400006.1"/>
    </source>
</evidence>
<comment type="caution">
    <text evidence="2">The sequence shown here is derived from an EMBL/GenBank/DDBJ whole genome shotgun (WGS) entry which is preliminary data.</text>
</comment>
<evidence type="ECO:0000313" key="3">
    <source>
        <dbReference type="Proteomes" id="UP001320843"/>
    </source>
</evidence>
<feature type="compositionally biased region" description="Polar residues" evidence="1">
    <location>
        <begin position="123"/>
        <end position="142"/>
    </location>
</feature>
<protein>
    <submittedName>
        <fullName evidence="2">Uncharacterized protein</fullName>
    </submittedName>
</protein>
<feature type="region of interest" description="Disordered" evidence="1">
    <location>
        <begin position="117"/>
        <end position="142"/>
    </location>
</feature>
<evidence type="ECO:0000256" key="1">
    <source>
        <dbReference type="SAM" id="MobiDB-lite"/>
    </source>
</evidence>
<gene>
    <name evidence="2" type="ORF">NB700_002562</name>
</gene>
<dbReference type="Proteomes" id="UP001320843">
    <property type="component" value="Unassembled WGS sequence"/>
</dbReference>
<proteinExistence type="predicted"/>
<organism evidence="2 3">
    <name type="scientific">Xanthomonas sacchari</name>
    <dbReference type="NCBI Taxonomy" id="56458"/>
    <lineage>
        <taxon>Bacteria</taxon>
        <taxon>Pseudomonadati</taxon>
        <taxon>Pseudomonadota</taxon>
        <taxon>Gammaproteobacteria</taxon>
        <taxon>Lysobacterales</taxon>
        <taxon>Lysobacteraceae</taxon>
        <taxon>Xanthomonas</taxon>
    </lineage>
</organism>
<sequence length="142" mass="15892">MNRTHVIQQAYEKYKNAAYGRHLKLCELLERAAAGESQEYLAAELIAIEVAIEVDALPLIRAVSMLQEHELIELLRCSPEQYAAWRQEDPDLSDLVQFKHDIYRYIVSPSPSVAAAHAQHVSETNNVGSNNSSKPTPFNGST</sequence>
<accession>A0ABT3DWX3</accession>